<protein>
    <submittedName>
        <fullName evidence="2">DUF2752 domain-containing protein</fullName>
    </submittedName>
</protein>
<sequence>MLHEITGLYCPGCGVTRAVGALLELDVEQACRYNPLLFILLPLYAVYAALASRQLQRSSRILMLTMLILTIAFGVLRNVPAMAWLAPTDIW</sequence>
<accession>A0ABV6DKD9</accession>
<evidence type="ECO:0000256" key="1">
    <source>
        <dbReference type="SAM" id="Phobius"/>
    </source>
</evidence>
<evidence type="ECO:0000313" key="3">
    <source>
        <dbReference type="Proteomes" id="UP001589776"/>
    </source>
</evidence>
<comment type="caution">
    <text evidence="2">The sequence shown here is derived from an EMBL/GenBank/DDBJ whole genome shotgun (WGS) entry which is preliminary data.</text>
</comment>
<organism evidence="2 3">
    <name type="scientific">Paenibacillus chartarius</name>
    <dbReference type="NCBI Taxonomy" id="747481"/>
    <lineage>
        <taxon>Bacteria</taxon>
        <taxon>Bacillati</taxon>
        <taxon>Bacillota</taxon>
        <taxon>Bacilli</taxon>
        <taxon>Bacillales</taxon>
        <taxon>Paenibacillaceae</taxon>
        <taxon>Paenibacillus</taxon>
    </lineage>
</organism>
<proteinExistence type="predicted"/>
<dbReference type="InterPro" id="IPR021215">
    <property type="entry name" value="DUF2752"/>
</dbReference>
<keyword evidence="1" id="KW-1133">Transmembrane helix</keyword>
<keyword evidence="3" id="KW-1185">Reference proteome</keyword>
<dbReference type="Proteomes" id="UP001589776">
    <property type="component" value="Unassembled WGS sequence"/>
</dbReference>
<dbReference type="Pfam" id="PF10825">
    <property type="entry name" value="DUF2752"/>
    <property type="match status" value="1"/>
</dbReference>
<keyword evidence="1" id="KW-0812">Transmembrane</keyword>
<name>A0ABV6DKD9_9BACL</name>
<dbReference type="EMBL" id="JBHLWN010000045">
    <property type="protein sequence ID" value="MFC0213077.1"/>
    <property type="molecule type" value="Genomic_DNA"/>
</dbReference>
<dbReference type="RefSeq" id="WP_377470329.1">
    <property type="nucleotide sequence ID" value="NZ_JBHLWN010000045.1"/>
</dbReference>
<evidence type="ECO:0000313" key="2">
    <source>
        <dbReference type="EMBL" id="MFC0213077.1"/>
    </source>
</evidence>
<gene>
    <name evidence="2" type="ORF">ACFFK0_11520</name>
</gene>
<feature type="transmembrane region" description="Helical" evidence="1">
    <location>
        <begin position="33"/>
        <end position="50"/>
    </location>
</feature>
<keyword evidence="1" id="KW-0472">Membrane</keyword>
<feature type="transmembrane region" description="Helical" evidence="1">
    <location>
        <begin position="62"/>
        <end position="86"/>
    </location>
</feature>
<reference evidence="2 3" key="1">
    <citation type="submission" date="2024-09" db="EMBL/GenBank/DDBJ databases">
        <authorList>
            <person name="Sun Q."/>
            <person name="Mori K."/>
        </authorList>
    </citation>
    <scope>NUCLEOTIDE SEQUENCE [LARGE SCALE GENOMIC DNA]</scope>
    <source>
        <strain evidence="2 3">CCM 7759</strain>
    </source>
</reference>